<evidence type="ECO:0000256" key="4">
    <source>
        <dbReference type="ARBA" id="ARBA00022989"/>
    </source>
</evidence>
<proteinExistence type="inferred from homology"/>
<feature type="transmembrane region" description="Helical" evidence="6">
    <location>
        <begin position="142"/>
        <end position="163"/>
    </location>
</feature>
<dbReference type="InterPro" id="IPR022301">
    <property type="entry name" value="Integral_membrane_YjbE"/>
</dbReference>
<dbReference type="GO" id="GO:0016020">
    <property type="term" value="C:membrane"/>
    <property type="evidence" value="ECO:0007669"/>
    <property type="project" value="UniProtKB-SubCell"/>
</dbReference>
<reference evidence="7 8" key="1">
    <citation type="journal article" date="2012" name="BMC Genomics">
        <title>Comparative genomics of the classical Bordetella subspecies: the evolution and exchange of virulence-associated diversity amongst closely related pathogens.</title>
        <authorList>
            <person name="Park J."/>
            <person name="Zhang Y."/>
            <person name="Buboltz A.M."/>
            <person name="Zhang X."/>
            <person name="Schuster S.C."/>
            <person name="Ahuja U."/>
            <person name="Liu M."/>
            <person name="Miller J.F."/>
            <person name="Sebaihia M."/>
            <person name="Bentley S.D."/>
            <person name="Parkhill J."/>
            <person name="Harvill E.T."/>
        </authorList>
    </citation>
    <scope>NUCLEOTIDE SEQUENCE [LARGE SCALE GENOMIC DNA]</scope>
    <source>
        <strain evidence="7 8">253</strain>
    </source>
</reference>
<dbReference type="EMBL" id="HE965806">
    <property type="protein sequence ID" value="CCJ52457.1"/>
    <property type="molecule type" value="Genomic_DNA"/>
</dbReference>
<dbReference type="RefSeq" id="WP_003811561.1">
    <property type="nucleotide sequence ID" value="NC_019382.1"/>
</dbReference>
<evidence type="ECO:0000256" key="5">
    <source>
        <dbReference type="ARBA" id="ARBA00023136"/>
    </source>
</evidence>
<sequence length="245" mass="26006">MVEAIETFHWGAIFQIVLIDILLGGDNAVVIALACRNLPHRQRIKGILWGTAGAVLLRVLLIAFALVLLDIPFLKALGCLLLVWIGVKLLAPHEDAHGNITGGTSVLAAIRTIILADFAMSLDNVIAIAGAAQNAQADHQLYYVIFGLCVSVPIIVWGSTLVLKLIDRFPLVVTLGAGLLGWIAGGMLITDIYVVERWGEPAPMLKLAVEAAGALVVVAAGKWLAARRRHARPAHDESASTTPGG</sequence>
<comment type="subcellular location">
    <subcellularLocation>
        <location evidence="1">Membrane</location>
        <topology evidence="1">Multi-pass membrane protein</topology>
    </subcellularLocation>
</comment>
<keyword evidence="4 6" id="KW-1133">Transmembrane helix</keyword>
<dbReference type="PANTHER" id="PTHR30238">
    <property type="entry name" value="MEMBRANE BOUND PREDICTED REDOX MODULATOR"/>
    <property type="match status" value="1"/>
</dbReference>
<dbReference type="HOGENOM" id="CLU_070543_0_0_4"/>
<gene>
    <name evidence="7" type="ORF">BN112_0539</name>
</gene>
<keyword evidence="3 6" id="KW-0812">Transmembrane</keyword>
<dbReference type="KEGG" id="bbh:BN112_0539"/>
<dbReference type="AlphaFoldDB" id="A0A0C6P1G6"/>
<feature type="transmembrane region" description="Helical" evidence="6">
    <location>
        <begin position="47"/>
        <end position="67"/>
    </location>
</feature>
<dbReference type="PANTHER" id="PTHR30238:SF4">
    <property type="entry name" value="SLL1022 PROTEIN"/>
    <property type="match status" value="1"/>
</dbReference>
<evidence type="ECO:0000256" key="6">
    <source>
        <dbReference type="SAM" id="Phobius"/>
    </source>
</evidence>
<dbReference type="GeneID" id="56478834"/>
<dbReference type="Pfam" id="PF03741">
    <property type="entry name" value="TerC"/>
    <property type="match status" value="1"/>
</dbReference>
<dbReference type="NCBIfam" id="TIGR03717">
    <property type="entry name" value="R_switched_YjbE"/>
    <property type="match status" value="1"/>
</dbReference>
<dbReference type="InterPro" id="IPR005496">
    <property type="entry name" value="Integral_membrane_TerC"/>
</dbReference>
<dbReference type="Proteomes" id="UP000007564">
    <property type="component" value="Chromosome"/>
</dbReference>
<organism evidence="7 8">
    <name type="scientific">Bordetella bronchiseptica 253</name>
    <dbReference type="NCBI Taxonomy" id="568707"/>
    <lineage>
        <taxon>Bacteria</taxon>
        <taxon>Pseudomonadati</taxon>
        <taxon>Pseudomonadota</taxon>
        <taxon>Betaproteobacteria</taxon>
        <taxon>Burkholderiales</taxon>
        <taxon>Alcaligenaceae</taxon>
        <taxon>Bordetella</taxon>
    </lineage>
</organism>
<name>A0A0C6P1G6_BORBO</name>
<keyword evidence="5 6" id="KW-0472">Membrane</keyword>
<accession>A0A0C6P1G6</accession>
<feature type="transmembrane region" description="Helical" evidence="6">
    <location>
        <begin position="12"/>
        <end position="35"/>
    </location>
</feature>
<evidence type="ECO:0000256" key="3">
    <source>
        <dbReference type="ARBA" id="ARBA00022692"/>
    </source>
</evidence>
<dbReference type="OrthoDB" id="5295733at2"/>
<feature type="transmembrane region" description="Helical" evidence="6">
    <location>
        <begin position="207"/>
        <end position="225"/>
    </location>
</feature>
<protein>
    <submittedName>
        <fullName evidence="7">Putative membrane protein</fullName>
    </submittedName>
</protein>
<evidence type="ECO:0000256" key="2">
    <source>
        <dbReference type="ARBA" id="ARBA00007511"/>
    </source>
</evidence>
<evidence type="ECO:0000313" key="8">
    <source>
        <dbReference type="Proteomes" id="UP000007564"/>
    </source>
</evidence>
<feature type="transmembrane region" description="Helical" evidence="6">
    <location>
        <begin position="170"/>
        <end position="195"/>
    </location>
</feature>
<evidence type="ECO:0000313" key="7">
    <source>
        <dbReference type="EMBL" id="CCJ52457.1"/>
    </source>
</evidence>
<comment type="similarity">
    <text evidence="2">Belongs to the TerC family.</text>
</comment>
<evidence type="ECO:0000256" key="1">
    <source>
        <dbReference type="ARBA" id="ARBA00004141"/>
    </source>
</evidence>